<evidence type="ECO:0000313" key="3">
    <source>
        <dbReference type="Proteomes" id="UP000708208"/>
    </source>
</evidence>
<organism evidence="2 3">
    <name type="scientific">Allacma fusca</name>
    <dbReference type="NCBI Taxonomy" id="39272"/>
    <lineage>
        <taxon>Eukaryota</taxon>
        <taxon>Metazoa</taxon>
        <taxon>Ecdysozoa</taxon>
        <taxon>Arthropoda</taxon>
        <taxon>Hexapoda</taxon>
        <taxon>Collembola</taxon>
        <taxon>Symphypleona</taxon>
        <taxon>Sminthuridae</taxon>
        <taxon>Allacma</taxon>
    </lineage>
</organism>
<feature type="non-terminal residue" evidence="2">
    <location>
        <position position="151"/>
    </location>
</feature>
<dbReference type="Proteomes" id="UP000708208">
    <property type="component" value="Unassembled WGS sequence"/>
</dbReference>
<evidence type="ECO:0000256" key="1">
    <source>
        <dbReference type="SAM" id="MobiDB-lite"/>
    </source>
</evidence>
<feature type="compositionally biased region" description="Polar residues" evidence="1">
    <location>
        <begin position="139"/>
        <end position="151"/>
    </location>
</feature>
<gene>
    <name evidence="2" type="ORF">AFUS01_LOCUS41987</name>
</gene>
<comment type="caution">
    <text evidence="2">The sequence shown here is derived from an EMBL/GenBank/DDBJ whole genome shotgun (WGS) entry which is preliminary data.</text>
</comment>
<feature type="region of interest" description="Disordered" evidence="1">
    <location>
        <begin position="109"/>
        <end position="151"/>
    </location>
</feature>
<dbReference type="AlphaFoldDB" id="A0A8J2LFZ6"/>
<sequence length="151" mass="16045">PGGRSSDVIHLTVPIIEPQAVKVVPVESQKTIEAILPALPQAVPSVLIVQAKPNHNDGIPQVPLQFDGKTSVISGSEIIQKSILPVVNTLKIAPATLLPPAPITYYRPAPTQKDRALPNGAIGRSYGQRLRRPPFKPNPASSVLNSKSSFG</sequence>
<protein>
    <submittedName>
        <fullName evidence="2">Uncharacterized protein</fullName>
    </submittedName>
</protein>
<name>A0A8J2LFZ6_9HEXA</name>
<reference evidence="2" key="1">
    <citation type="submission" date="2021-06" db="EMBL/GenBank/DDBJ databases">
        <authorList>
            <person name="Hodson N. C."/>
            <person name="Mongue J. A."/>
            <person name="Jaron S. K."/>
        </authorList>
    </citation>
    <scope>NUCLEOTIDE SEQUENCE</scope>
</reference>
<keyword evidence="3" id="KW-1185">Reference proteome</keyword>
<evidence type="ECO:0000313" key="2">
    <source>
        <dbReference type="EMBL" id="CAG7832299.1"/>
    </source>
</evidence>
<proteinExistence type="predicted"/>
<accession>A0A8J2LFZ6</accession>
<dbReference type="EMBL" id="CAJVCH010564375">
    <property type="protein sequence ID" value="CAG7832299.1"/>
    <property type="molecule type" value="Genomic_DNA"/>
</dbReference>
<feature type="non-terminal residue" evidence="2">
    <location>
        <position position="1"/>
    </location>
</feature>